<sequence>MALATGYYDVNEKRSPVGEHHDNDRHRPRIPTIPDLRFEYSFLRSVKPYVQLVRTPNSPQTPQEHKKLLSAAAVEGDDEELKKQLKDSVAADHASVGTSQAQTQEVIVVQWRKVFWATFKDQIMSPFLQGLLWAIASTYITPFSSQLGSKVGSLVRGSVPSKEGLGITRLRDWAKGLGISSSSNTPGNRSSLRPL</sequence>
<protein>
    <submittedName>
        <fullName evidence="2">Uncharacterized protein</fullName>
    </submittedName>
</protein>
<dbReference type="OrthoDB" id="2430343at2759"/>
<evidence type="ECO:0000256" key="1">
    <source>
        <dbReference type="SAM" id="MobiDB-lite"/>
    </source>
</evidence>
<dbReference type="InParanoid" id="A0A409YMC7"/>
<accession>A0A409YMC7</accession>
<dbReference type="GO" id="GO:0140580">
    <property type="term" value="F:mitochondrion autophagosome adaptor activity"/>
    <property type="evidence" value="ECO:0007669"/>
    <property type="project" value="InterPro"/>
</dbReference>
<feature type="compositionally biased region" description="Basic and acidic residues" evidence="1">
    <location>
        <begin position="10"/>
        <end position="25"/>
    </location>
</feature>
<proteinExistence type="predicted"/>
<dbReference type="InterPro" id="IPR013898">
    <property type="entry name" value="Atg43"/>
</dbReference>
<dbReference type="GO" id="GO:0000423">
    <property type="term" value="P:mitophagy"/>
    <property type="evidence" value="ECO:0007669"/>
    <property type="project" value="InterPro"/>
</dbReference>
<dbReference type="AlphaFoldDB" id="A0A409YMC7"/>
<dbReference type="PANTHER" id="PTHR38699:SF1">
    <property type="entry name" value="MITOPHAGY RECEPTOR ATG43"/>
    <property type="match status" value="1"/>
</dbReference>
<keyword evidence="3" id="KW-1185">Reference proteome</keyword>
<dbReference type="EMBL" id="NHTK01000983">
    <property type="protein sequence ID" value="PPR04182.1"/>
    <property type="molecule type" value="Genomic_DNA"/>
</dbReference>
<dbReference type="Proteomes" id="UP000284842">
    <property type="component" value="Unassembled WGS sequence"/>
</dbReference>
<dbReference type="STRING" id="181874.A0A409YMC7"/>
<organism evidence="2 3">
    <name type="scientific">Panaeolus cyanescens</name>
    <dbReference type="NCBI Taxonomy" id="181874"/>
    <lineage>
        <taxon>Eukaryota</taxon>
        <taxon>Fungi</taxon>
        <taxon>Dikarya</taxon>
        <taxon>Basidiomycota</taxon>
        <taxon>Agaricomycotina</taxon>
        <taxon>Agaricomycetes</taxon>
        <taxon>Agaricomycetidae</taxon>
        <taxon>Agaricales</taxon>
        <taxon>Agaricineae</taxon>
        <taxon>Galeropsidaceae</taxon>
        <taxon>Panaeolus</taxon>
    </lineage>
</organism>
<reference evidence="2 3" key="1">
    <citation type="journal article" date="2018" name="Evol. Lett.">
        <title>Horizontal gene cluster transfer increased hallucinogenic mushroom diversity.</title>
        <authorList>
            <person name="Reynolds H.T."/>
            <person name="Vijayakumar V."/>
            <person name="Gluck-Thaler E."/>
            <person name="Korotkin H.B."/>
            <person name="Matheny P.B."/>
            <person name="Slot J.C."/>
        </authorList>
    </citation>
    <scope>NUCLEOTIDE SEQUENCE [LARGE SCALE GENOMIC DNA]</scope>
    <source>
        <strain evidence="2 3">2629</strain>
    </source>
</reference>
<feature type="region of interest" description="Disordered" evidence="1">
    <location>
        <begin position="1"/>
        <end position="30"/>
    </location>
</feature>
<dbReference type="PANTHER" id="PTHR38699">
    <property type="entry name" value="CHROMOSOME 1, WHOLE GENOME SHOTGUN SEQUENCE"/>
    <property type="match status" value="1"/>
</dbReference>
<name>A0A409YMC7_9AGAR</name>
<gene>
    <name evidence="2" type="ORF">CVT24_010775</name>
</gene>
<comment type="caution">
    <text evidence="2">The sequence shown here is derived from an EMBL/GenBank/DDBJ whole genome shotgun (WGS) entry which is preliminary data.</text>
</comment>
<evidence type="ECO:0000313" key="3">
    <source>
        <dbReference type="Proteomes" id="UP000284842"/>
    </source>
</evidence>
<evidence type="ECO:0000313" key="2">
    <source>
        <dbReference type="EMBL" id="PPR04182.1"/>
    </source>
</evidence>